<dbReference type="InterPro" id="IPR050228">
    <property type="entry name" value="Carboxylesterase_BioH"/>
</dbReference>
<gene>
    <name evidence="3" type="ORF">K489DRAFT_376782</name>
</gene>
<dbReference type="InterPro" id="IPR029058">
    <property type="entry name" value="AB_hydrolase_fold"/>
</dbReference>
<accession>A0A6J3MHK5</accession>
<dbReference type="Gene3D" id="3.40.50.1820">
    <property type="entry name" value="alpha/beta hydrolase"/>
    <property type="match status" value="1"/>
</dbReference>
<dbReference type="OrthoDB" id="408373at2759"/>
<evidence type="ECO:0000313" key="3">
    <source>
        <dbReference type="RefSeq" id="XP_033463408.1"/>
    </source>
</evidence>
<dbReference type="AlphaFoldDB" id="A0A6J3MHK5"/>
<reference evidence="3" key="1">
    <citation type="submission" date="2020-01" db="EMBL/GenBank/DDBJ databases">
        <authorList>
            <consortium name="DOE Joint Genome Institute"/>
            <person name="Haridas S."/>
            <person name="Albert R."/>
            <person name="Binder M."/>
            <person name="Bloem J."/>
            <person name="Labutti K."/>
            <person name="Salamov A."/>
            <person name="Andreopoulos B."/>
            <person name="Baker S.E."/>
            <person name="Barry K."/>
            <person name="Bills G."/>
            <person name="Bluhm B.H."/>
            <person name="Cannon C."/>
            <person name="Castanera R."/>
            <person name="Culley D.E."/>
            <person name="Daum C."/>
            <person name="Ezra D."/>
            <person name="Gonzalez J.B."/>
            <person name="Henrissat B."/>
            <person name="Kuo A."/>
            <person name="Liang C."/>
            <person name="Lipzen A."/>
            <person name="Lutzoni F."/>
            <person name="Magnuson J."/>
            <person name="Mondo S."/>
            <person name="Nolan M."/>
            <person name="Ohm R."/>
            <person name="Pangilinan J."/>
            <person name="Park H.-J."/>
            <person name="Ramirez L."/>
            <person name="Alfaro M."/>
            <person name="Sun H."/>
            <person name="Tritt A."/>
            <person name="Yoshinaga Y."/>
            <person name="Zwiers L.-H."/>
            <person name="Turgeon B.G."/>
            <person name="Goodwin S.B."/>
            <person name="Spatafora J.W."/>
            <person name="Crous P.W."/>
            <person name="Grigoriev I.V."/>
        </authorList>
    </citation>
    <scope>NUCLEOTIDE SEQUENCE</scope>
    <source>
        <strain evidence="3">CBS 342.82</strain>
    </source>
</reference>
<dbReference type="PRINTS" id="PR00412">
    <property type="entry name" value="EPOXHYDRLASE"/>
</dbReference>
<sequence length="269" mass="28305">MSAQYLTTDGGKLAYEIAGSGPLVLCAPAMGDLRNAYAPLSAQLVSAGYTVVTIDPRGHGDSSTDFLHYGDEASADDFVTLVETLNKGPAILIGASFSAASATIAAARRPGLIKGVVLLGPFLRLPMGVFGIYFMKGLIAKPWGPSVWKMYSKSLWPGLGAEGASQRADETSKALARPGRWAAFQATVSGADHRVVEPYLAKVKGIPALVVMGGKDPDFTKPADEAQWVGSNFSHAKVVTLPGVGHAPHLERPEDVARDVLAFVSELKD</sequence>
<dbReference type="InterPro" id="IPR000639">
    <property type="entry name" value="Epox_hydrolase-like"/>
</dbReference>
<reference evidence="3" key="3">
    <citation type="submission" date="2025-08" db="UniProtKB">
        <authorList>
            <consortium name="RefSeq"/>
        </authorList>
    </citation>
    <scope>IDENTIFICATION</scope>
    <source>
        <strain evidence="3">CBS 342.82</strain>
    </source>
</reference>
<dbReference type="GeneID" id="54361802"/>
<dbReference type="PANTHER" id="PTHR43194:SF2">
    <property type="entry name" value="PEROXISOMAL MEMBRANE PROTEIN LPX1"/>
    <property type="match status" value="1"/>
</dbReference>
<proteinExistence type="predicted"/>
<dbReference type="SUPFAM" id="SSF53474">
    <property type="entry name" value="alpha/beta-Hydrolases"/>
    <property type="match status" value="1"/>
</dbReference>
<keyword evidence="3" id="KW-0378">Hydrolase</keyword>
<dbReference type="GO" id="GO:0016787">
    <property type="term" value="F:hydrolase activity"/>
    <property type="evidence" value="ECO:0007669"/>
    <property type="project" value="UniProtKB-KW"/>
</dbReference>
<organism evidence="3">
    <name type="scientific">Dissoconium aciculare CBS 342.82</name>
    <dbReference type="NCBI Taxonomy" id="1314786"/>
    <lineage>
        <taxon>Eukaryota</taxon>
        <taxon>Fungi</taxon>
        <taxon>Dikarya</taxon>
        <taxon>Ascomycota</taxon>
        <taxon>Pezizomycotina</taxon>
        <taxon>Dothideomycetes</taxon>
        <taxon>Dothideomycetidae</taxon>
        <taxon>Mycosphaerellales</taxon>
        <taxon>Dissoconiaceae</taxon>
        <taxon>Dissoconium</taxon>
    </lineage>
</organism>
<dbReference type="Proteomes" id="UP000504637">
    <property type="component" value="Unplaced"/>
</dbReference>
<dbReference type="PANTHER" id="PTHR43194">
    <property type="entry name" value="HYDROLASE ALPHA/BETA FOLD FAMILY"/>
    <property type="match status" value="1"/>
</dbReference>
<keyword evidence="2" id="KW-1185">Reference proteome</keyword>
<name>A0A6J3MHK5_9PEZI</name>
<dbReference type="Pfam" id="PF12697">
    <property type="entry name" value="Abhydrolase_6"/>
    <property type="match status" value="1"/>
</dbReference>
<feature type="domain" description="AB hydrolase-1" evidence="1">
    <location>
        <begin position="37"/>
        <end position="258"/>
    </location>
</feature>
<evidence type="ECO:0000259" key="1">
    <source>
        <dbReference type="Pfam" id="PF12697"/>
    </source>
</evidence>
<reference evidence="3" key="2">
    <citation type="submission" date="2020-04" db="EMBL/GenBank/DDBJ databases">
        <authorList>
            <consortium name="NCBI Genome Project"/>
        </authorList>
    </citation>
    <scope>NUCLEOTIDE SEQUENCE</scope>
    <source>
        <strain evidence="3">CBS 342.82</strain>
    </source>
</reference>
<dbReference type="InterPro" id="IPR000073">
    <property type="entry name" value="AB_hydrolase_1"/>
</dbReference>
<dbReference type="RefSeq" id="XP_033463408.1">
    <property type="nucleotide sequence ID" value="XM_033604002.1"/>
</dbReference>
<evidence type="ECO:0000313" key="2">
    <source>
        <dbReference type="Proteomes" id="UP000504637"/>
    </source>
</evidence>
<protein>
    <submittedName>
        <fullName evidence="3">Alpha/beta hydrolase superfamily protein</fullName>
    </submittedName>
</protein>